<feature type="compositionally biased region" description="Basic and acidic residues" evidence="2">
    <location>
        <begin position="569"/>
        <end position="579"/>
    </location>
</feature>
<dbReference type="OrthoDB" id="2265312at2759"/>
<protein>
    <submittedName>
        <fullName evidence="4">RNA-binding protein Mei2</fullName>
    </submittedName>
</protein>
<dbReference type="AlphaFoldDB" id="A0A0C9MNI3"/>
<feature type="region of interest" description="Disordered" evidence="2">
    <location>
        <begin position="548"/>
        <end position="579"/>
    </location>
</feature>
<dbReference type="InterPro" id="IPR035979">
    <property type="entry name" value="RBD_domain_sf"/>
</dbReference>
<evidence type="ECO:0000256" key="2">
    <source>
        <dbReference type="SAM" id="MobiDB-lite"/>
    </source>
</evidence>
<feature type="compositionally biased region" description="Basic and acidic residues" evidence="2">
    <location>
        <begin position="381"/>
        <end position="395"/>
    </location>
</feature>
<evidence type="ECO:0000259" key="3">
    <source>
        <dbReference type="Pfam" id="PF04059"/>
    </source>
</evidence>
<proteinExistence type="predicted"/>
<keyword evidence="1" id="KW-0694">RNA-binding</keyword>
<dbReference type="PANTHER" id="PTHR23189">
    <property type="entry name" value="RNA RECOGNITION MOTIF-CONTAINING"/>
    <property type="match status" value="1"/>
</dbReference>
<dbReference type="InterPro" id="IPR007201">
    <property type="entry name" value="Mei2-like_Rrm_C"/>
</dbReference>
<gene>
    <name evidence="4" type="ORF">MAM1_0072d04212</name>
</gene>
<dbReference type="STRING" id="91626.A0A0C9MNI3"/>
<dbReference type="Proteomes" id="UP000053815">
    <property type="component" value="Unassembled WGS sequence"/>
</dbReference>
<evidence type="ECO:0000313" key="4">
    <source>
        <dbReference type="EMBL" id="GAN04747.1"/>
    </source>
</evidence>
<sequence length="589" mass="66024">MSSLYYSKLPLPPANYDNNSNVICKPWQLPSLFEKSLRLQDHTSVDRAYRHIAFEPKNKLTCINTAHLKHELEGVPGDVKALHYNVGTDNATVISFFNILDAKHCYNILKQKLSPFYKIYFVKSAYINSSTSTNSAEKMFVVFSSINSCVDLLNYNYMKHILRFGSIYTISEARVSRSCILVNLEYYDERHGEALMANLNCSFIEGAQIMVYSATYDDEIVCATTSGMDRPPSALSINTRKPISHVAALPPLLPSTAAQEIMVATPLPSPVAEGESYFIADPYLTSKYPLVSSLPPSPVALYHEEAAHSKPNDTATETSPSASSNTTFETCPSKHDESVSYAAAVQSTSPPPTLHTSINTSTTTPESSSSNSTPSPSPTRFAEKAVLHKTSEEKVPVPSSRNSSRRKRPTPPSIKKTTCNSVDFDKIRSGQDKRTTFMIRNIPNKYTQQMLIDYMNTTHERKYDFLYLRIDFQNKCNVGYAFINFIDPKDAIEFARDRVGKKWQSVCPIFMETSIKCKGKQALIKKFQNSQVLSEDVTYQPKLYYSSGSRAGQEQPWPYSSNSSSTTHTKSDSKEDISKHRIVVNNRTI</sequence>
<accession>A0A0C9MNI3</accession>
<feature type="compositionally biased region" description="Polar residues" evidence="2">
    <location>
        <begin position="312"/>
        <end position="330"/>
    </location>
</feature>
<reference evidence="4" key="1">
    <citation type="submission" date="2014-09" db="EMBL/GenBank/DDBJ databases">
        <title>Draft genome sequence of an oleaginous Mucoromycotina fungus Mucor ambiguus NBRC6742.</title>
        <authorList>
            <person name="Takeda I."/>
            <person name="Yamane N."/>
            <person name="Morita T."/>
            <person name="Tamano K."/>
            <person name="Machida M."/>
            <person name="Baker S."/>
            <person name="Koike H."/>
        </authorList>
    </citation>
    <scope>NUCLEOTIDE SEQUENCE</scope>
    <source>
        <strain evidence="4">NBRC 6742</strain>
    </source>
</reference>
<name>A0A0C9MNI3_9FUNG</name>
<evidence type="ECO:0000256" key="1">
    <source>
        <dbReference type="ARBA" id="ARBA00022884"/>
    </source>
</evidence>
<dbReference type="GO" id="GO:0003723">
    <property type="term" value="F:RNA binding"/>
    <property type="evidence" value="ECO:0007669"/>
    <property type="project" value="UniProtKB-KW"/>
</dbReference>
<dbReference type="SUPFAM" id="SSF54928">
    <property type="entry name" value="RNA-binding domain, RBD"/>
    <property type="match status" value="1"/>
</dbReference>
<evidence type="ECO:0000313" key="5">
    <source>
        <dbReference type="Proteomes" id="UP000053815"/>
    </source>
</evidence>
<keyword evidence="5" id="KW-1185">Reference proteome</keyword>
<dbReference type="Pfam" id="PF04059">
    <property type="entry name" value="RRM_2"/>
    <property type="match status" value="1"/>
</dbReference>
<dbReference type="EMBL" id="DF836361">
    <property type="protein sequence ID" value="GAN04747.1"/>
    <property type="molecule type" value="Genomic_DNA"/>
</dbReference>
<feature type="compositionally biased region" description="Low complexity" evidence="2">
    <location>
        <begin position="356"/>
        <end position="374"/>
    </location>
</feature>
<feature type="region of interest" description="Disordered" evidence="2">
    <location>
        <begin position="307"/>
        <end position="418"/>
    </location>
</feature>
<organism evidence="4">
    <name type="scientific">Mucor ambiguus</name>
    <dbReference type="NCBI Taxonomy" id="91626"/>
    <lineage>
        <taxon>Eukaryota</taxon>
        <taxon>Fungi</taxon>
        <taxon>Fungi incertae sedis</taxon>
        <taxon>Mucoromycota</taxon>
        <taxon>Mucoromycotina</taxon>
        <taxon>Mucoromycetes</taxon>
        <taxon>Mucorales</taxon>
        <taxon>Mucorineae</taxon>
        <taxon>Mucoraceae</taxon>
        <taxon>Mucor</taxon>
    </lineage>
</organism>
<feature type="domain" description="Mei2-like C-terminal RNA recognition motif" evidence="3">
    <location>
        <begin position="434"/>
        <end position="528"/>
    </location>
</feature>